<dbReference type="InterPro" id="IPR008323">
    <property type="entry name" value="UCP033563"/>
</dbReference>
<evidence type="ECO:0008006" key="2">
    <source>
        <dbReference type="Google" id="ProtNLM"/>
    </source>
</evidence>
<dbReference type="AlphaFoldDB" id="A0A445MRI4"/>
<reference evidence="1" key="1">
    <citation type="submission" date="2018-01" db="EMBL/GenBank/DDBJ databases">
        <authorList>
            <person name="Regsiter A."/>
            <person name="William W."/>
        </authorList>
    </citation>
    <scope>NUCLEOTIDE SEQUENCE</scope>
    <source>
        <strain evidence="1">TRIP AH-1</strain>
    </source>
</reference>
<dbReference type="PANTHER" id="PTHR36454">
    <property type="entry name" value="LMO2823 PROTEIN"/>
    <property type="match status" value="1"/>
</dbReference>
<gene>
    <name evidence="1" type="ORF">PITCH_A1150074</name>
</gene>
<accession>A0A445MRI4</accession>
<dbReference type="PIRSF" id="PIRSF033563">
    <property type="entry name" value="UCP033563"/>
    <property type="match status" value="1"/>
</dbReference>
<proteinExistence type="predicted"/>
<name>A0A445MRI4_9BACT</name>
<evidence type="ECO:0000313" key="1">
    <source>
        <dbReference type="EMBL" id="SPD72039.1"/>
    </source>
</evidence>
<dbReference type="PANTHER" id="PTHR36454:SF1">
    <property type="entry name" value="DUF1015 DOMAIN-CONTAINING PROTEIN"/>
    <property type="match status" value="1"/>
</dbReference>
<dbReference type="EMBL" id="OJIN01000019">
    <property type="protein sequence ID" value="SPD72039.1"/>
    <property type="molecule type" value="Genomic_DNA"/>
</dbReference>
<dbReference type="Pfam" id="PF06245">
    <property type="entry name" value="DUF1015"/>
    <property type="match status" value="1"/>
</dbReference>
<protein>
    <recommendedName>
        <fullName evidence="2">DUF1015 domain-containing protein</fullName>
    </recommendedName>
</protein>
<sequence length="451" mass="51984">MAVIVPFRGMTYNFHSLHDMPLLVTPPYDVISEREQEEFYRAHPHNIIRLILGKRKIGDTDWDNRYTRAADTFKRWESEGILVRSQEPCIYLTSHTYDPGEGKPLRTRWGIIVLVRIEDEGSGVILPHEQTFSAHKDDRLRLISACNAQFSQIFGLYEDPSDTIVGECKKEADSQAKVSFDFKDGTRHQMWILDSHSLFKKVAQVMADKPIFIADGHHRYETSRNFRDIMRKRHGRRHVNRSYEYVMMYLSNMDNEGLTILPSHRLIKNAPVFDLKSFLDILKRWFNLTEVPFKGLSISEECLNLKKRMEEGGNGGTDIAFFAKEAGQFYILSLKAGARDEMGADLHPALKKLDVLVLSILVFEMALGFDKGQMDNSDIFHYNSNMEETVSAVISGNYRMAFLLNPTRIEHVKEIAQNSLVMPRKSTFFYPKVLTGLVLNKIDPNETVNFF</sequence>
<organism evidence="1">
    <name type="scientific">uncultured Desulfobacterium sp</name>
    <dbReference type="NCBI Taxonomy" id="201089"/>
    <lineage>
        <taxon>Bacteria</taxon>
        <taxon>Pseudomonadati</taxon>
        <taxon>Thermodesulfobacteriota</taxon>
        <taxon>Desulfobacteria</taxon>
        <taxon>Desulfobacterales</taxon>
        <taxon>Desulfobacteriaceae</taxon>
        <taxon>Desulfobacterium</taxon>
        <taxon>environmental samples</taxon>
    </lineage>
</organism>